<feature type="DNA-binding region" description="H-T-H motif" evidence="4">
    <location>
        <begin position="40"/>
        <end position="59"/>
    </location>
</feature>
<proteinExistence type="predicted"/>
<dbReference type="PANTHER" id="PTHR30055">
    <property type="entry name" value="HTH-TYPE TRANSCRIPTIONAL REGULATOR RUTR"/>
    <property type="match status" value="1"/>
</dbReference>
<evidence type="ECO:0000313" key="7">
    <source>
        <dbReference type="Proteomes" id="UP001596425"/>
    </source>
</evidence>
<dbReference type="PRINTS" id="PR00455">
    <property type="entry name" value="HTHTETR"/>
</dbReference>
<name>A0ABW1YKH3_9GAMM</name>
<dbReference type="Proteomes" id="UP001596425">
    <property type="component" value="Unassembled WGS sequence"/>
</dbReference>
<evidence type="ECO:0000256" key="4">
    <source>
        <dbReference type="PROSITE-ProRule" id="PRU00335"/>
    </source>
</evidence>
<dbReference type="InterPro" id="IPR050109">
    <property type="entry name" value="HTH-type_TetR-like_transc_reg"/>
</dbReference>
<keyword evidence="7" id="KW-1185">Reference proteome</keyword>
<feature type="domain" description="HTH tetR-type" evidence="5">
    <location>
        <begin position="17"/>
        <end position="77"/>
    </location>
</feature>
<evidence type="ECO:0000313" key="6">
    <source>
        <dbReference type="EMBL" id="MFC6632567.1"/>
    </source>
</evidence>
<dbReference type="InterPro" id="IPR001647">
    <property type="entry name" value="HTH_TetR"/>
</dbReference>
<evidence type="ECO:0000256" key="1">
    <source>
        <dbReference type="ARBA" id="ARBA00023015"/>
    </source>
</evidence>
<accession>A0ABW1YKH3</accession>
<dbReference type="Gene3D" id="1.10.357.10">
    <property type="entry name" value="Tetracycline Repressor, domain 2"/>
    <property type="match status" value="1"/>
</dbReference>
<dbReference type="RefSeq" id="WP_193192082.1">
    <property type="nucleotide sequence ID" value="NZ_JACZFR010000025.1"/>
</dbReference>
<dbReference type="Pfam" id="PF17918">
    <property type="entry name" value="TetR_C_15"/>
    <property type="match status" value="1"/>
</dbReference>
<evidence type="ECO:0000259" key="5">
    <source>
        <dbReference type="PROSITE" id="PS50977"/>
    </source>
</evidence>
<protein>
    <submittedName>
        <fullName evidence="6">TetR/AcrR family transcriptional regulator</fullName>
    </submittedName>
</protein>
<dbReference type="Pfam" id="PF00440">
    <property type="entry name" value="TetR_N"/>
    <property type="match status" value="1"/>
</dbReference>
<gene>
    <name evidence="6" type="ORF">ACFQBM_04705</name>
</gene>
<dbReference type="PANTHER" id="PTHR30055:SF234">
    <property type="entry name" value="HTH-TYPE TRANSCRIPTIONAL REGULATOR BETI"/>
    <property type="match status" value="1"/>
</dbReference>
<dbReference type="EMBL" id="JBHSVR010000001">
    <property type="protein sequence ID" value="MFC6632567.1"/>
    <property type="molecule type" value="Genomic_DNA"/>
</dbReference>
<reference evidence="7" key="1">
    <citation type="journal article" date="2019" name="Int. J. Syst. Evol. Microbiol.">
        <title>The Global Catalogue of Microorganisms (GCM) 10K type strain sequencing project: providing services to taxonomists for standard genome sequencing and annotation.</title>
        <authorList>
            <consortium name="The Broad Institute Genomics Platform"/>
            <consortium name="The Broad Institute Genome Sequencing Center for Infectious Disease"/>
            <person name="Wu L."/>
            <person name="Ma J."/>
        </authorList>
    </citation>
    <scope>NUCLEOTIDE SEQUENCE [LARGE SCALE GENOMIC DNA]</scope>
    <source>
        <strain evidence="7">CGMCC 1.13718</strain>
    </source>
</reference>
<keyword evidence="3" id="KW-0804">Transcription</keyword>
<dbReference type="InterPro" id="IPR041669">
    <property type="entry name" value="TetR_C_15"/>
</dbReference>
<sequence length="209" mass="24021">MSAAVKRRNQPQQERARQRRQQILDTSIEILQEEGLEKLNTAYISEKLGISVGSLYRYFPNKQSILYTLAEQWLAANRTALEEIARWTLESMALEVFVERFLEKMAGVYRAQGGLALLLQTILEVPELRALDEEHDRFVVTFQARMLKRLGVGASRVERLRLSELLLNQGHYGLTLVMTQGPRLAKRTLGDLQTMQVSLLQKHRQPETS</sequence>
<comment type="caution">
    <text evidence="6">The sequence shown here is derived from an EMBL/GenBank/DDBJ whole genome shotgun (WGS) entry which is preliminary data.</text>
</comment>
<dbReference type="SUPFAM" id="SSF46689">
    <property type="entry name" value="Homeodomain-like"/>
    <property type="match status" value="1"/>
</dbReference>
<evidence type="ECO:0000256" key="2">
    <source>
        <dbReference type="ARBA" id="ARBA00023125"/>
    </source>
</evidence>
<organism evidence="6 7">
    <name type="scientific">Microbulbifer taiwanensis</name>
    <dbReference type="NCBI Taxonomy" id="986746"/>
    <lineage>
        <taxon>Bacteria</taxon>
        <taxon>Pseudomonadati</taxon>
        <taxon>Pseudomonadota</taxon>
        <taxon>Gammaproteobacteria</taxon>
        <taxon>Cellvibrionales</taxon>
        <taxon>Microbulbiferaceae</taxon>
        <taxon>Microbulbifer</taxon>
    </lineage>
</organism>
<dbReference type="InterPro" id="IPR009057">
    <property type="entry name" value="Homeodomain-like_sf"/>
</dbReference>
<keyword evidence="2 4" id="KW-0238">DNA-binding</keyword>
<evidence type="ECO:0000256" key="3">
    <source>
        <dbReference type="ARBA" id="ARBA00023163"/>
    </source>
</evidence>
<keyword evidence="1" id="KW-0805">Transcription regulation</keyword>
<dbReference type="PROSITE" id="PS50977">
    <property type="entry name" value="HTH_TETR_2"/>
    <property type="match status" value="1"/>
</dbReference>